<dbReference type="InterPro" id="IPR057270">
    <property type="entry name" value="Ycgb-like"/>
</dbReference>
<proteinExistence type="predicted"/>
<evidence type="ECO:0000313" key="4">
    <source>
        <dbReference type="Proteomes" id="UP001501757"/>
    </source>
</evidence>
<comment type="caution">
    <text evidence="3">The sequence shown here is derived from an EMBL/GenBank/DDBJ whole genome shotgun (WGS) entry which is preliminary data.</text>
</comment>
<reference evidence="3 4" key="1">
    <citation type="journal article" date="2019" name="Int. J. Syst. Evol. Microbiol.">
        <title>The Global Catalogue of Microorganisms (GCM) 10K type strain sequencing project: providing services to taxonomists for standard genome sequencing and annotation.</title>
        <authorList>
            <consortium name="The Broad Institute Genomics Platform"/>
            <consortium name="The Broad Institute Genome Sequencing Center for Infectious Disease"/>
            <person name="Wu L."/>
            <person name="Ma J."/>
        </authorList>
    </citation>
    <scope>NUCLEOTIDE SEQUENCE [LARGE SCALE GENOMIC DNA]</scope>
    <source>
        <strain evidence="3 4">JCM 13378</strain>
    </source>
</reference>
<dbReference type="PANTHER" id="PTHR30029">
    <property type="entry name" value="STAGE V SPORULATION PROTEIN R"/>
    <property type="match status" value="1"/>
</dbReference>
<sequence length="506" mass="60069">MSKRRRGKPLSDGPDWTFELLDQYLADIDRVARHYHLDTYPNQIEIITAEQMMDAYASIGMPINYTHWSYGKKFIQTEQGYKRGQMGLAYEIVINSDPCIAYLMEENTITMQALVMAHACYGHNSFFKNNYLFKTWTDASSIIDYLVFAKNYIARCEEKYGIAEVEVILDSCHALANFGVDRYKRPQKLSLREEQERQQSREKYLQSQVNELWRTLPQKQETEADPKRKRFPIEPQENLLYFIEKNAPLLEPWQRELVRIVRKISQYFYPQKQTQVMNEGWACFWHYHILHHLYDEGRVTDRFMMEFLHSHTNVVAQPDYNSPYYSGINPYALGFNMFMDIKRICQHPSAEDKQWFPEIAGSDWQKTLQFAMENFKDESFISQFLSPKLMRDFRLFAIHDDDRDSHLQVAAIHNAEGYQLLREKLSAQYNLSNLEPNIQVYNVNVRGDRALTLRYIPHNRIPLAESRKEVMKHLHRLWGFNVILEMEDEDGEFSEIEHCPEQLEEV</sequence>
<dbReference type="EMBL" id="BAAAEI010000010">
    <property type="protein sequence ID" value="GAA0355707.1"/>
    <property type="molecule type" value="Genomic_DNA"/>
</dbReference>
<name>A0ABN0X5I2_9ALTE</name>
<dbReference type="PANTHER" id="PTHR30029:SF2">
    <property type="entry name" value="STAGE V SPORULATION PROTEIN R"/>
    <property type="match status" value="1"/>
</dbReference>
<organism evidence="3 4">
    <name type="scientific">Bowmanella denitrificans</name>
    <dbReference type="NCBI Taxonomy" id="366582"/>
    <lineage>
        <taxon>Bacteria</taxon>
        <taxon>Pseudomonadati</taxon>
        <taxon>Pseudomonadota</taxon>
        <taxon>Gammaproteobacteria</taxon>
        <taxon>Alteromonadales</taxon>
        <taxon>Alteromonadaceae</taxon>
        <taxon>Bowmanella</taxon>
    </lineage>
</organism>
<dbReference type="InterPro" id="IPR057008">
    <property type="entry name" value="SpoVR-like_C"/>
</dbReference>
<dbReference type="NCBIfam" id="NF008737">
    <property type="entry name" value="PRK11767.1"/>
    <property type="match status" value="1"/>
</dbReference>
<evidence type="ECO:0000259" key="1">
    <source>
        <dbReference type="Pfam" id="PF04293"/>
    </source>
</evidence>
<dbReference type="InterPro" id="IPR007390">
    <property type="entry name" value="Spore_V_R"/>
</dbReference>
<evidence type="ECO:0000313" key="3">
    <source>
        <dbReference type="EMBL" id="GAA0355707.1"/>
    </source>
</evidence>
<evidence type="ECO:0000259" key="2">
    <source>
        <dbReference type="Pfam" id="PF24755"/>
    </source>
</evidence>
<accession>A0ABN0X5I2</accession>
<dbReference type="InterPro" id="IPR056174">
    <property type="entry name" value="SpoVR_N"/>
</dbReference>
<dbReference type="Proteomes" id="UP001501757">
    <property type="component" value="Unassembled WGS sequence"/>
</dbReference>
<protein>
    <submittedName>
        <fullName evidence="3">SpoVR family protein</fullName>
    </submittedName>
</protein>
<feature type="domain" description="SpoVR protein-like N-terminal" evidence="1">
    <location>
        <begin position="15"/>
        <end position="432"/>
    </location>
</feature>
<dbReference type="Pfam" id="PF24755">
    <property type="entry name" value="SpoVR_C"/>
    <property type="match status" value="1"/>
</dbReference>
<gene>
    <name evidence="3" type="ORF">GCM10009092_19960</name>
</gene>
<dbReference type="Pfam" id="PF04293">
    <property type="entry name" value="SpoVR"/>
    <property type="match status" value="1"/>
</dbReference>
<dbReference type="RefSeq" id="WP_102795531.1">
    <property type="nucleotide sequence ID" value="NZ_BAAAEI010000010.1"/>
</dbReference>
<keyword evidence="4" id="KW-1185">Reference proteome</keyword>
<feature type="domain" description="SpoVR-like C-terminal" evidence="2">
    <location>
        <begin position="436"/>
        <end position="488"/>
    </location>
</feature>